<reference evidence="2" key="1">
    <citation type="submission" date="2020-11" db="EMBL/GenBank/DDBJ databases">
        <authorList>
            <person name="Tran Van P."/>
        </authorList>
    </citation>
    <scope>NUCLEOTIDE SEQUENCE</scope>
</reference>
<feature type="region of interest" description="Disordered" evidence="1">
    <location>
        <begin position="349"/>
        <end position="368"/>
    </location>
</feature>
<dbReference type="EMBL" id="LR900801">
    <property type="protein sequence ID" value="CAD7246952.1"/>
    <property type="molecule type" value="Genomic_DNA"/>
</dbReference>
<dbReference type="AlphaFoldDB" id="A0A7R9A5E3"/>
<feature type="compositionally biased region" description="Basic and acidic residues" evidence="1">
    <location>
        <begin position="385"/>
        <end position="396"/>
    </location>
</feature>
<keyword evidence="3" id="KW-1185">Reference proteome</keyword>
<proteinExistence type="predicted"/>
<accession>A0A7R9A5E3</accession>
<feature type="region of interest" description="Disordered" evidence="1">
    <location>
        <begin position="149"/>
        <end position="170"/>
    </location>
</feature>
<name>A0A7R9A5E3_9CRUS</name>
<dbReference type="EMBL" id="CAJPEV010001284">
    <property type="protein sequence ID" value="CAG0891848.1"/>
    <property type="molecule type" value="Genomic_DNA"/>
</dbReference>
<feature type="compositionally biased region" description="Basic and acidic residues" evidence="1">
    <location>
        <begin position="349"/>
        <end position="358"/>
    </location>
</feature>
<feature type="region of interest" description="Disordered" evidence="1">
    <location>
        <begin position="251"/>
        <end position="309"/>
    </location>
</feature>
<feature type="compositionally biased region" description="Polar residues" evidence="1">
    <location>
        <begin position="287"/>
        <end position="298"/>
    </location>
</feature>
<dbReference type="Proteomes" id="UP000677054">
    <property type="component" value="Unassembled WGS sequence"/>
</dbReference>
<sequence length="869" mass="99103">MTNFEACFCPCIRRFLAPLYVSPCLETNTTEFHFLTERDFEILVNEPTKCIVKGDSETQINLMKEKVRNITTVWFSRRRKTQPERILVVHPSEKATKQLRDAVPRWIEASAIGACSTWTNRSPDERKEWVRGIIQRSLTFCALSPADINNEHTQDEGSSAEAPAGDINSVETEEPFIRVPSIARGESNIKYKDGSHQPSQKELLSREELLKITGLVESLMYILLHSYLYGISSCFYGNTYTENEVGAKGMRDSKDYEEDDLAGKGSVKEEKSLNSDASTLDPMHSHVQFSDENASETEQAQEKPHRGEDTLEIRQLLKNLEDIDKFRDAVEADIIDPLADTDNIGEVEINEKSGHKGENPGGTAMADDDYVKTDEPLVHGISNIDLKDHNRAHTDEPGGPDMLSQKESSPGEESQQLRKEKKKRVLSYISLEEMGLLSRIITTVFVGCGDDSKGGINTDENLHIIEDSVDTDRNIRREDLPGKVEDSAIRSMDAHAFEPRNEPEDRLLSSEELERKESLESRQQKRLLTALMRVVSCPSRGNIASGDADKIKKVNKLGVPRLQALQRGGKLFDHVFVLGVNDLCQHYNEVWFRDLQDLHMGYTDGYFWLFSLENEFPEQFLEEFNTSYPAKVVSTMSRNEPARESKWIYQAERFIKKTYNDWETGSTTRLVPPVQHEEDWVKAAKTSGGKSERHLILRLYGLGRKNQMPMFITYNRNFSHLVERRNVGGGIENILEGGEHDIVLIHREIGVIFVQVKNVDSRRKLNDNFDKAKTQLEKDFCNFETTWNDFKESDAKDMTVSLCVVALTNVKRAQVERKSLSDLPVRSVFLCEEDLESLESIERWWNGHVLHHLQGSTIDSRSYLRLLAM</sequence>
<protein>
    <submittedName>
        <fullName evidence="2">Uncharacterized protein</fullName>
    </submittedName>
</protein>
<feature type="compositionally biased region" description="Basic and acidic residues" evidence="1">
    <location>
        <begin position="300"/>
        <end position="309"/>
    </location>
</feature>
<evidence type="ECO:0000256" key="1">
    <source>
        <dbReference type="SAM" id="MobiDB-lite"/>
    </source>
</evidence>
<feature type="compositionally biased region" description="Polar residues" evidence="1">
    <location>
        <begin position="405"/>
        <end position="414"/>
    </location>
</feature>
<gene>
    <name evidence="2" type="ORF">DSTB1V02_LOCUS6794</name>
</gene>
<feature type="region of interest" description="Disordered" evidence="1">
    <location>
        <begin position="495"/>
        <end position="517"/>
    </location>
</feature>
<evidence type="ECO:0000313" key="2">
    <source>
        <dbReference type="EMBL" id="CAD7246952.1"/>
    </source>
</evidence>
<feature type="region of interest" description="Disordered" evidence="1">
    <location>
        <begin position="381"/>
        <end position="423"/>
    </location>
</feature>
<evidence type="ECO:0000313" key="3">
    <source>
        <dbReference type="Proteomes" id="UP000677054"/>
    </source>
</evidence>
<organism evidence="2">
    <name type="scientific">Darwinula stevensoni</name>
    <dbReference type="NCBI Taxonomy" id="69355"/>
    <lineage>
        <taxon>Eukaryota</taxon>
        <taxon>Metazoa</taxon>
        <taxon>Ecdysozoa</taxon>
        <taxon>Arthropoda</taxon>
        <taxon>Crustacea</taxon>
        <taxon>Oligostraca</taxon>
        <taxon>Ostracoda</taxon>
        <taxon>Podocopa</taxon>
        <taxon>Podocopida</taxon>
        <taxon>Darwinulocopina</taxon>
        <taxon>Darwinuloidea</taxon>
        <taxon>Darwinulidae</taxon>
        <taxon>Darwinula</taxon>
    </lineage>
</organism>